<keyword evidence="3" id="KW-0963">Cytoplasm</keyword>
<dbReference type="PANTHER" id="PTHR13105">
    <property type="entry name" value="MYELOID LEUKEMIA FACTOR"/>
    <property type="match status" value="1"/>
</dbReference>
<feature type="region of interest" description="Disordered" evidence="5">
    <location>
        <begin position="273"/>
        <end position="294"/>
    </location>
</feature>
<keyword evidence="7" id="KW-1185">Reference proteome</keyword>
<evidence type="ECO:0000256" key="4">
    <source>
        <dbReference type="ARBA" id="ARBA00022553"/>
    </source>
</evidence>
<accession>A0A443P9V0</accession>
<dbReference type="Pfam" id="PF10248">
    <property type="entry name" value="Mlf1IP"/>
    <property type="match status" value="1"/>
</dbReference>
<protein>
    <submittedName>
        <fullName evidence="6">Myeloid leukemia factor 1 isoform X2</fullName>
    </submittedName>
</protein>
<feature type="compositionally biased region" description="Basic and acidic residues" evidence="5">
    <location>
        <begin position="111"/>
        <end position="122"/>
    </location>
</feature>
<evidence type="ECO:0000313" key="7">
    <source>
        <dbReference type="Proteomes" id="UP000283530"/>
    </source>
</evidence>
<comment type="similarity">
    <text evidence="2">Belongs to the MLF family.</text>
</comment>
<evidence type="ECO:0000256" key="3">
    <source>
        <dbReference type="ARBA" id="ARBA00022490"/>
    </source>
</evidence>
<sequence>MQRGRGRGDLFGFGDPFAGFGGFGEHRSLMTSVFNKDPFDDPFFNRPFGSMFGPSMFNGPSMFAGPSMFRTGGSPFGDLHNSGFLEHQPPQANKSKGPVIEEVSSDDEKDDRDGKEKSDHPIKHPRSSKVILIEEPDDEERKNQHMLYRNEGNRVDNVRPQSQTYSFHSSTVTYGGANGAYYTSSSTRRMGGDGVVMEENKEADTTTGRATHRISKGLHNKGHSVTRKLNPDGNVDTVQMLHNLNEDQLADFEETWMGSARKHLPGGWDQGLNSFNNGHAGSSAGGTNGQAQRGWALPSTESLHNQGRNEVSDELNIRVLTKSCSENF</sequence>
<dbReference type="OrthoDB" id="8707547at2759"/>
<organism evidence="6 7">
    <name type="scientific">Cinnamomum micranthum f. kanehirae</name>
    <dbReference type="NCBI Taxonomy" id="337451"/>
    <lineage>
        <taxon>Eukaryota</taxon>
        <taxon>Viridiplantae</taxon>
        <taxon>Streptophyta</taxon>
        <taxon>Embryophyta</taxon>
        <taxon>Tracheophyta</taxon>
        <taxon>Spermatophyta</taxon>
        <taxon>Magnoliopsida</taxon>
        <taxon>Magnoliidae</taxon>
        <taxon>Laurales</taxon>
        <taxon>Lauraceae</taxon>
        <taxon>Cinnamomum</taxon>
    </lineage>
</organism>
<evidence type="ECO:0000256" key="5">
    <source>
        <dbReference type="SAM" id="MobiDB-lite"/>
    </source>
</evidence>
<keyword evidence="4" id="KW-0597">Phosphoprotein</keyword>
<comment type="subcellular location">
    <subcellularLocation>
        <location evidence="1">Cytoplasm</location>
    </subcellularLocation>
</comment>
<dbReference type="Proteomes" id="UP000283530">
    <property type="component" value="Unassembled WGS sequence"/>
</dbReference>
<feature type="region of interest" description="Disordered" evidence="5">
    <location>
        <begin position="79"/>
        <end position="128"/>
    </location>
</feature>
<proteinExistence type="inferred from homology"/>
<reference evidence="6 7" key="1">
    <citation type="journal article" date="2019" name="Nat. Plants">
        <title>Stout camphor tree genome fills gaps in understanding of flowering plant genome evolution.</title>
        <authorList>
            <person name="Chaw S.M."/>
            <person name="Liu Y.C."/>
            <person name="Wu Y.W."/>
            <person name="Wang H.Y."/>
            <person name="Lin C.I."/>
            <person name="Wu C.S."/>
            <person name="Ke H.M."/>
            <person name="Chang L.Y."/>
            <person name="Hsu C.Y."/>
            <person name="Yang H.T."/>
            <person name="Sudianto E."/>
            <person name="Hsu M.H."/>
            <person name="Wu K.P."/>
            <person name="Wang L.N."/>
            <person name="Leebens-Mack J.H."/>
            <person name="Tsai I.J."/>
        </authorList>
    </citation>
    <scope>NUCLEOTIDE SEQUENCE [LARGE SCALE GENOMIC DNA]</scope>
    <source>
        <strain evidence="7">cv. Chaw 1501</strain>
        <tissue evidence="6">Young leaves</tissue>
    </source>
</reference>
<dbReference type="STRING" id="337451.A0A443P9V0"/>
<evidence type="ECO:0000313" key="6">
    <source>
        <dbReference type="EMBL" id="RWR87543.1"/>
    </source>
</evidence>
<evidence type="ECO:0000256" key="2">
    <source>
        <dbReference type="ARBA" id="ARBA00008332"/>
    </source>
</evidence>
<name>A0A443P9V0_9MAGN</name>
<comment type="caution">
    <text evidence="6">The sequence shown here is derived from an EMBL/GenBank/DDBJ whole genome shotgun (WGS) entry which is preliminary data.</text>
</comment>
<evidence type="ECO:0000256" key="1">
    <source>
        <dbReference type="ARBA" id="ARBA00004496"/>
    </source>
</evidence>
<gene>
    <name evidence="6" type="ORF">CKAN_01649200</name>
</gene>
<dbReference type="GO" id="GO:0005737">
    <property type="term" value="C:cytoplasm"/>
    <property type="evidence" value="ECO:0007669"/>
    <property type="project" value="UniProtKB-SubCell"/>
</dbReference>
<dbReference type="AlphaFoldDB" id="A0A443P9V0"/>
<dbReference type="EMBL" id="QPKB01000006">
    <property type="protein sequence ID" value="RWR87543.1"/>
    <property type="molecule type" value="Genomic_DNA"/>
</dbReference>
<dbReference type="InterPro" id="IPR019376">
    <property type="entry name" value="Myeloid_leukemia_factor"/>
</dbReference>